<dbReference type="EMBL" id="KV417328">
    <property type="protein sequence ID" value="KZO91106.1"/>
    <property type="molecule type" value="Genomic_DNA"/>
</dbReference>
<feature type="domain" description="FAS1" evidence="3">
    <location>
        <begin position="169"/>
        <end position="315"/>
    </location>
</feature>
<evidence type="ECO:0000259" key="3">
    <source>
        <dbReference type="PROSITE" id="PS50213"/>
    </source>
</evidence>
<feature type="chain" id="PRO_5007887225" evidence="2">
    <location>
        <begin position="19"/>
        <end position="397"/>
    </location>
</feature>
<feature type="domain" description="FAS1" evidence="3">
    <location>
        <begin position="28"/>
        <end position="158"/>
    </location>
</feature>
<keyword evidence="2" id="KW-0732">Signal</keyword>
<dbReference type="InterPro" id="IPR050904">
    <property type="entry name" value="Adhesion/Biosynth-related"/>
</dbReference>
<organism evidence="4 5">
    <name type="scientific">Calocera viscosa (strain TUFC12733)</name>
    <dbReference type="NCBI Taxonomy" id="1330018"/>
    <lineage>
        <taxon>Eukaryota</taxon>
        <taxon>Fungi</taxon>
        <taxon>Dikarya</taxon>
        <taxon>Basidiomycota</taxon>
        <taxon>Agaricomycotina</taxon>
        <taxon>Dacrymycetes</taxon>
        <taxon>Dacrymycetales</taxon>
        <taxon>Dacrymycetaceae</taxon>
        <taxon>Calocera</taxon>
    </lineage>
</organism>
<dbReference type="Proteomes" id="UP000076738">
    <property type="component" value="Unassembled WGS sequence"/>
</dbReference>
<gene>
    <name evidence="4" type="ORF">CALVIDRAFT_602446</name>
</gene>
<dbReference type="SMART" id="SM00554">
    <property type="entry name" value="FAS1"/>
    <property type="match status" value="2"/>
</dbReference>
<dbReference type="STRING" id="1330018.A0A167H0L7"/>
<keyword evidence="1" id="KW-1133">Transmembrane helix</keyword>
<keyword evidence="1" id="KW-0472">Membrane</keyword>
<accession>A0A167H0L7</accession>
<dbReference type="AlphaFoldDB" id="A0A167H0L7"/>
<evidence type="ECO:0000313" key="4">
    <source>
        <dbReference type="EMBL" id="KZO91106.1"/>
    </source>
</evidence>
<dbReference type="OrthoDB" id="286301at2759"/>
<dbReference type="InterPro" id="IPR036378">
    <property type="entry name" value="FAS1_dom_sf"/>
</dbReference>
<dbReference type="Gene3D" id="2.30.180.10">
    <property type="entry name" value="FAS1 domain"/>
    <property type="match status" value="2"/>
</dbReference>
<dbReference type="InterPro" id="IPR000782">
    <property type="entry name" value="FAS1_domain"/>
</dbReference>
<protein>
    <submittedName>
        <fullName evidence="4">FAS1 domain-containing protein</fullName>
    </submittedName>
</protein>
<keyword evidence="1" id="KW-0812">Transmembrane</keyword>
<dbReference type="PROSITE" id="PS50213">
    <property type="entry name" value="FAS1"/>
    <property type="match status" value="2"/>
</dbReference>
<reference evidence="4 5" key="1">
    <citation type="journal article" date="2016" name="Mol. Biol. Evol.">
        <title>Comparative Genomics of Early-Diverging Mushroom-Forming Fungi Provides Insights into the Origins of Lignocellulose Decay Capabilities.</title>
        <authorList>
            <person name="Nagy L.G."/>
            <person name="Riley R."/>
            <person name="Tritt A."/>
            <person name="Adam C."/>
            <person name="Daum C."/>
            <person name="Floudas D."/>
            <person name="Sun H."/>
            <person name="Yadav J.S."/>
            <person name="Pangilinan J."/>
            <person name="Larsson K.H."/>
            <person name="Matsuura K."/>
            <person name="Barry K."/>
            <person name="Labutti K."/>
            <person name="Kuo R."/>
            <person name="Ohm R.A."/>
            <person name="Bhattacharya S.S."/>
            <person name="Shirouzu T."/>
            <person name="Yoshinaga Y."/>
            <person name="Martin F.M."/>
            <person name="Grigoriev I.V."/>
            <person name="Hibbett D.S."/>
        </authorList>
    </citation>
    <scope>NUCLEOTIDE SEQUENCE [LARGE SCALE GENOMIC DNA]</scope>
    <source>
        <strain evidence="4 5">TUFC12733</strain>
    </source>
</reference>
<keyword evidence="5" id="KW-1185">Reference proteome</keyword>
<proteinExistence type="predicted"/>
<dbReference type="PANTHER" id="PTHR10900">
    <property type="entry name" value="PERIOSTIN-RELATED"/>
    <property type="match status" value="1"/>
</dbReference>
<evidence type="ECO:0000256" key="1">
    <source>
        <dbReference type="SAM" id="Phobius"/>
    </source>
</evidence>
<feature type="signal peptide" evidence="2">
    <location>
        <begin position="1"/>
        <end position="18"/>
    </location>
</feature>
<evidence type="ECO:0000313" key="5">
    <source>
        <dbReference type="Proteomes" id="UP000076738"/>
    </source>
</evidence>
<feature type="transmembrane region" description="Helical" evidence="1">
    <location>
        <begin position="377"/>
        <end position="396"/>
    </location>
</feature>
<dbReference type="GO" id="GO:0005615">
    <property type="term" value="C:extracellular space"/>
    <property type="evidence" value="ECO:0007669"/>
    <property type="project" value="TreeGrafter"/>
</dbReference>
<dbReference type="PANTHER" id="PTHR10900:SF77">
    <property type="entry name" value="FI19380P1"/>
    <property type="match status" value="1"/>
</dbReference>
<name>A0A167H0L7_CALVF</name>
<dbReference type="Pfam" id="PF02469">
    <property type="entry name" value="Fasciclin"/>
    <property type="match status" value="2"/>
</dbReference>
<evidence type="ECO:0000256" key="2">
    <source>
        <dbReference type="SAM" id="SignalP"/>
    </source>
</evidence>
<sequence>MRCPRLTLLALLPALALGQNATNSSSGAAYVAGLLGALQSLNLTMLEAAAVSLSNTTAGASLLAALPVGNKTVFAPNDAAFSAVPSNVSSNLAELGDILMYHFVSGAFNASSFATSPNHTIMRTFLNDTALVQLEANKSQVLVAESVNGTVMLLNQPQNVTVLQSATYENLVIHVIDSVLSIPPAITDLTSANISELLSAAESTNLADPVIASHGLTIFAPTDMALEGALSALGAAATNLTLIQAVLGNHIINGTTLYSTSLLSGANFTSASGEPLMTIANASGLYVMSANSTAMVVQSDILIENGVVHLIDGVLLNPMSNPSAAESAYSMATGAAATQTAMETGAVGATGAAAGASPSTSGSSGGSGSSGAMGLTAGVWSVAVAAAGALLGAMLLL</sequence>
<dbReference type="SUPFAM" id="SSF82153">
    <property type="entry name" value="FAS1 domain"/>
    <property type="match status" value="2"/>
</dbReference>